<dbReference type="AlphaFoldDB" id="A0A1A3HA95"/>
<dbReference type="STRING" id="56689.GCA_001291445_00482"/>
<name>A0A1A3HA95_MYCMU</name>
<reference evidence="1 2" key="1">
    <citation type="submission" date="2016-06" db="EMBL/GenBank/DDBJ databases">
        <authorList>
            <person name="Kjaerup R.B."/>
            <person name="Dalgaard T.S."/>
            <person name="Juul-Madsen H.R."/>
        </authorList>
    </citation>
    <scope>NUCLEOTIDE SEQUENCE [LARGE SCALE GENOMIC DNA]</scope>
    <source>
        <strain evidence="1 2">1127319.6</strain>
    </source>
</reference>
<evidence type="ECO:0000313" key="1">
    <source>
        <dbReference type="EMBL" id="OBJ44506.1"/>
    </source>
</evidence>
<evidence type="ECO:0008006" key="3">
    <source>
        <dbReference type="Google" id="ProtNLM"/>
    </source>
</evidence>
<protein>
    <recommendedName>
        <fullName evidence="3">Secretion protein EccK</fullName>
    </recommendedName>
</protein>
<organism evidence="1 2">
    <name type="scientific">Mycolicibacterium mucogenicum</name>
    <name type="common">Mycobacterium mucogenicum</name>
    <dbReference type="NCBI Taxonomy" id="56689"/>
    <lineage>
        <taxon>Bacteria</taxon>
        <taxon>Bacillati</taxon>
        <taxon>Actinomycetota</taxon>
        <taxon>Actinomycetes</taxon>
        <taxon>Mycobacteriales</taxon>
        <taxon>Mycobacteriaceae</taxon>
        <taxon>Mycolicibacterium</taxon>
    </lineage>
</organism>
<gene>
    <name evidence="1" type="ORF">A5630_16470</name>
</gene>
<dbReference type="EMBL" id="LZLC01000059">
    <property type="protein sequence ID" value="OBJ44506.1"/>
    <property type="molecule type" value="Genomic_DNA"/>
</dbReference>
<dbReference type="Proteomes" id="UP000093898">
    <property type="component" value="Unassembled WGS sequence"/>
</dbReference>
<comment type="caution">
    <text evidence="1">The sequence shown here is derived from an EMBL/GenBank/DDBJ whole genome shotgun (WGS) entry which is preliminary data.</text>
</comment>
<proteinExistence type="predicted"/>
<evidence type="ECO:0000313" key="2">
    <source>
        <dbReference type="Proteomes" id="UP000093898"/>
    </source>
</evidence>
<sequence length="292" mass="31545">MSTNQQQNAAAAAPIPVTAARAERDAMAAAARAGLVRKSAGDADVQFAERIAAALHAPPSVPPMAWNFVWAVGVTTDGEIIAANSYGVSFIPDGMCLPSQVIFVSADERIPAGQRGRWVREPFVALQAWCTFHEKTLKVVIGTQQEVQPFAGSLQTKVIPPEDIPTDGLMKGRTRLEVIAPEAAAKLAEWPDAQLHEALPPQPVQLVPPDPAAIGKAWMESIRPLMQTTGETYRTAHLEKLAAYGRLQESAALYRAYTAPYAADLRAAITDWVWWQQFSTIQGDAQLVELGA</sequence>
<accession>A0A1A3HA95</accession>